<dbReference type="AlphaFoldDB" id="I0KWG1"/>
<evidence type="ECO:0000313" key="2">
    <source>
        <dbReference type="Proteomes" id="UP000003448"/>
    </source>
</evidence>
<comment type="caution">
    <text evidence="1">The sequence shown here is derived from an EMBL/GenBank/DDBJ whole genome shotgun (WGS) entry which is preliminary data.</text>
</comment>
<sequence length="117" mass="12650">MIHGSDPGLPAALEWLGPARSHLEDVHVVQGYRRVAGGQGEILSDRLGHQHAIEGVAVMWRQAASGDGVGVGYREFPEAHVSDPLSEVRGASEFPDTLFDGDLLKGDRREEDVRLVA</sequence>
<dbReference type="Proteomes" id="UP000003448">
    <property type="component" value="Unassembled WGS sequence"/>
</dbReference>
<gene>
    <name evidence="1" type="ORF">MILUP08_40819</name>
</gene>
<keyword evidence="2" id="KW-1185">Reference proteome</keyword>
<evidence type="ECO:0000313" key="1">
    <source>
        <dbReference type="EMBL" id="CCH15908.1"/>
    </source>
</evidence>
<name>I0KWG1_9ACTN</name>
<reference evidence="2" key="1">
    <citation type="journal article" date="2012" name="J. Bacteriol.">
        <title>Genome Sequence of Micromonospora lupini Lupac 08, Isolated from Root Nodules of Lupinus angustifolius.</title>
        <authorList>
            <person name="Alonso-Vega P."/>
            <person name="Normand P."/>
            <person name="Bacigalupe R."/>
            <person name="Pujic P."/>
            <person name="Lajus A."/>
            <person name="Vallenet D."/>
            <person name="Carro L."/>
            <person name="Coll P."/>
            <person name="Trujillo M.E."/>
        </authorList>
    </citation>
    <scope>NUCLEOTIDE SEQUENCE [LARGE SCALE GENOMIC DNA]</scope>
    <source>
        <strain evidence="2">Lupac 08</strain>
    </source>
</reference>
<proteinExistence type="predicted"/>
<dbReference type="EMBL" id="CAIE01000010">
    <property type="protein sequence ID" value="CCH15908.1"/>
    <property type="molecule type" value="Genomic_DNA"/>
</dbReference>
<accession>I0KWG1</accession>
<organism evidence="1 2">
    <name type="scientific">Micromonospora lupini str. Lupac 08</name>
    <dbReference type="NCBI Taxonomy" id="1150864"/>
    <lineage>
        <taxon>Bacteria</taxon>
        <taxon>Bacillati</taxon>
        <taxon>Actinomycetota</taxon>
        <taxon>Actinomycetes</taxon>
        <taxon>Micromonosporales</taxon>
        <taxon>Micromonosporaceae</taxon>
        <taxon>Micromonospora</taxon>
    </lineage>
</organism>
<protein>
    <submittedName>
        <fullName evidence="1">Uncharacterized protein</fullName>
    </submittedName>
</protein>